<protein>
    <submittedName>
        <fullName evidence="1">Uncharacterized protein</fullName>
    </submittedName>
</protein>
<dbReference type="EMBL" id="MFEK01000014">
    <property type="protein sequence ID" value="OGE78195.1"/>
    <property type="molecule type" value="Genomic_DNA"/>
</dbReference>
<reference evidence="1 2" key="1">
    <citation type="journal article" date="2016" name="Nat. Commun.">
        <title>Thousands of microbial genomes shed light on interconnected biogeochemical processes in an aquifer system.</title>
        <authorList>
            <person name="Anantharaman K."/>
            <person name="Brown C.T."/>
            <person name="Hug L.A."/>
            <person name="Sharon I."/>
            <person name="Castelle C.J."/>
            <person name="Probst A.J."/>
            <person name="Thomas B.C."/>
            <person name="Singh A."/>
            <person name="Wilkins M.J."/>
            <person name="Karaoz U."/>
            <person name="Brodie E.L."/>
            <person name="Williams K.H."/>
            <person name="Hubbard S.S."/>
            <person name="Banfield J.F."/>
        </authorList>
    </citation>
    <scope>NUCLEOTIDE SEQUENCE [LARGE SCALE GENOMIC DNA]</scope>
</reference>
<evidence type="ECO:0000313" key="1">
    <source>
        <dbReference type="EMBL" id="OGE78195.1"/>
    </source>
</evidence>
<sequence length="106" mass="12333">MIHESLAAGRWQKMTLAEQMGNVGSEFERARVWKQKARPDKFEPALARFAELMDLTVSDQRWQGMRRRELARAKEESLAALIGEDLQQQSLQDYFLQFAILARAKH</sequence>
<accession>A0A1F5NKM4</accession>
<gene>
    <name evidence="1" type="ORF">A2751_03500</name>
</gene>
<proteinExistence type="predicted"/>
<evidence type="ECO:0000313" key="2">
    <source>
        <dbReference type="Proteomes" id="UP000176864"/>
    </source>
</evidence>
<dbReference type="Proteomes" id="UP000176864">
    <property type="component" value="Unassembled WGS sequence"/>
</dbReference>
<dbReference type="AlphaFoldDB" id="A0A1F5NKM4"/>
<dbReference type="STRING" id="1817824.A2751_03500"/>
<organism evidence="1 2">
    <name type="scientific">Candidatus Doudnabacteria bacterium RIFCSPHIGHO2_01_FULL_46_14</name>
    <dbReference type="NCBI Taxonomy" id="1817824"/>
    <lineage>
        <taxon>Bacteria</taxon>
        <taxon>Candidatus Doudnaibacteriota</taxon>
    </lineage>
</organism>
<name>A0A1F5NKM4_9BACT</name>
<comment type="caution">
    <text evidence="1">The sequence shown here is derived from an EMBL/GenBank/DDBJ whole genome shotgun (WGS) entry which is preliminary data.</text>
</comment>